<dbReference type="PRINTS" id="PR00038">
    <property type="entry name" value="HTHLUXR"/>
</dbReference>
<evidence type="ECO:0000256" key="1">
    <source>
        <dbReference type="ARBA" id="ARBA00022553"/>
    </source>
</evidence>
<reference evidence="5 6" key="1">
    <citation type="submission" date="2017-07" db="EMBL/GenBank/DDBJ databases">
        <title>Complete genome sequence of Actinoalloteichus hoggarensis DSM 45943, type strain of Actinoalloteichus hoggarensis.</title>
        <authorList>
            <person name="Ruckert C."/>
            <person name="Nouioui I."/>
            <person name="Willmese J."/>
            <person name="van Wezel G."/>
            <person name="Klenk H.-P."/>
            <person name="Kalinowski J."/>
            <person name="Zotchev S.B."/>
        </authorList>
    </citation>
    <scope>NUCLEOTIDE SEQUENCE [LARGE SCALE GENOMIC DNA]</scope>
    <source>
        <strain evidence="5 6">DSM 45943</strain>
    </source>
</reference>
<evidence type="ECO:0000256" key="2">
    <source>
        <dbReference type="ARBA" id="ARBA00023015"/>
    </source>
</evidence>
<dbReference type="GO" id="GO:0006355">
    <property type="term" value="P:regulation of DNA-templated transcription"/>
    <property type="evidence" value="ECO:0007669"/>
    <property type="project" value="InterPro"/>
</dbReference>
<dbReference type="SMART" id="SM00448">
    <property type="entry name" value="REC"/>
    <property type="match status" value="1"/>
</dbReference>
<evidence type="ECO:0000313" key="5">
    <source>
        <dbReference type="EMBL" id="ASO18310.1"/>
    </source>
</evidence>
<dbReference type="CDD" id="cd17535">
    <property type="entry name" value="REC_NarL-like"/>
    <property type="match status" value="1"/>
</dbReference>
<dbReference type="PROSITE" id="PS00622">
    <property type="entry name" value="HTH_LUXR_1"/>
    <property type="match status" value="1"/>
</dbReference>
<dbReference type="InterPro" id="IPR000792">
    <property type="entry name" value="Tscrpt_reg_LuxR_C"/>
</dbReference>
<dbReference type="EMBL" id="CP022521">
    <property type="protein sequence ID" value="ASO18310.1"/>
    <property type="molecule type" value="Genomic_DNA"/>
</dbReference>
<dbReference type="PROSITE" id="PS50110">
    <property type="entry name" value="RESPONSE_REGULATORY"/>
    <property type="match status" value="1"/>
</dbReference>
<dbReference type="PANTHER" id="PTHR43214:SF24">
    <property type="entry name" value="TRANSCRIPTIONAL REGULATORY PROTEIN NARL-RELATED"/>
    <property type="match status" value="1"/>
</dbReference>
<evidence type="ECO:0000256" key="3">
    <source>
        <dbReference type="ARBA" id="ARBA00023125"/>
    </source>
</evidence>
<dbReference type="GO" id="GO:0003677">
    <property type="term" value="F:DNA binding"/>
    <property type="evidence" value="ECO:0007669"/>
    <property type="project" value="UniProtKB-KW"/>
</dbReference>
<dbReference type="InterPro" id="IPR016032">
    <property type="entry name" value="Sig_transdc_resp-reg_C-effctor"/>
</dbReference>
<dbReference type="PROSITE" id="PS50043">
    <property type="entry name" value="HTH_LUXR_2"/>
    <property type="match status" value="1"/>
</dbReference>
<keyword evidence="3" id="KW-0238">DNA-binding</keyword>
<dbReference type="InterPro" id="IPR039420">
    <property type="entry name" value="WalR-like"/>
</dbReference>
<name>A0A221VXM7_9PSEU</name>
<proteinExistence type="predicted"/>
<dbReference type="SUPFAM" id="SSF46894">
    <property type="entry name" value="C-terminal effector domain of the bipartite response regulators"/>
    <property type="match status" value="1"/>
</dbReference>
<keyword evidence="4" id="KW-0804">Transcription</keyword>
<evidence type="ECO:0000313" key="6">
    <source>
        <dbReference type="Proteomes" id="UP000204221"/>
    </source>
</evidence>
<dbReference type="Pfam" id="PF00072">
    <property type="entry name" value="Response_reg"/>
    <property type="match status" value="1"/>
</dbReference>
<dbReference type="GO" id="GO:0000160">
    <property type="term" value="P:phosphorelay signal transduction system"/>
    <property type="evidence" value="ECO:0007669"/>
    <property type="project" value="InterPro"/>
</dbReference>
<dbReference type="AlphaFoldDB" id="A0A221VXM7"/>
<protein>
    <submittedName>
        <fullName evidence="5">Response regulator protein VraR</fullName>
    </submittedName>
</protein>
<dbReference type="OrthoDB" id="9808843at2"/>
<evidence type="ECO:0000256" key="4">
    <source>
        <dbReference type="ARBA" id="ARBA00023163"/>
    </source>
</evidence>
<keyword evidence="6" id="KW-1185">Reference proteome</keyword>
<dbReference type="Pfam" id="PF00196">
    <property type="entry name" value="GerE"/>
    <property type="match status" value="1"/>
</dbReference>
<accession>A0A221VXM7</accession>
<dbReference type="RefSeq" id="WP_093940033.1">
    <property type="nucleotide sequence ID" value="NZ_CP022521.1"/>
</dbReference>
<gene>
    <name evidence="5" type="primary">vraR1</name>
    <name evidence="5" type="ORF">AHOG_03260</name>
</gene>
<dbReference type="Gene3D" id="3.40.50.2300">
    <property type="match status" value="1"/>
</dbReference>
<dbReference type="SMART" id="SM00421">
    <property type="entry name" value="HTH_LUXR"/>
    <property type="match status" value="1"/>
</dbReference>
<dbReference type="InterPro" id="IPR001789">
    <property type="entry name" value="Sig_transdc_resp-reg_receiver"/>
</dbReference>
<keyword evidence="2" id="KW-0805">Transcription regulation</keyword>
<dbReference type="SUPFAM" id="SSF52172">
    <property type="entry name" value="CheY-like"/>
    <property type="match status" value="1"/>
</dbReference>
<sequence length="219" mass="22894">MTGRTIRILLVDDHPIVRDGISGLIDTQPDLTIAAEASGGREALAAVAAARPDLVITDLRMPGGDGIDLIGALHEHDPTLPILVLSTFGSAADVTTAMARGATSYLLKDATRQDLFAAVRATSRGESVLAPPVAALLVSAFRQGRTGDEGAPSPREREILTLVADGRGNQQISRALRISEATVKTHLTRLYAKLGVADRAAAVAAAYRRGWLADEAGGD</sequence>
<dbReference type="PANTHER" id="PTHR43214">
    <property type="entry name" value="TWO-COMPONENT RESPONSE REGULATOR"/>
    <property type="match status" value="1"/>
</dbReference>
<dbReference type="KEGG" id="ahg:AHOG_03260"/>
<dbReference type="InterPro" id="IPR011006">
    <property type="entry name" value="CheY-like_superfamily"/>
</dbReference>
<dbReference type="Proteomes" id="UP000204221">
    <property type="component" value="Chromosome"/>
</dbReference>
<organism evidence="5 6">
    <name type="scientific">Actinoalloteichus hoggarensis</name>
    <dbReference type="NCBI Taxonomy" id="1470176"/>
    <lineage>
        <taxon>Bacteria</taxon>
        <taxon>Bacillati</taxon>
        <taxon>Actinomycetota</taxon>
        <taxon>Actinomycetes</taxon>
        <taxon>Pseudonocardiales</taxon>
        <taxon>Pseudonocardiaceae</taxon>
        <taxon>Actinoalloteichus</taxon>
    </lineage>
</organism>
<keyword evidence="1" id="KW-0597">Phosphoprotein</keyword>
<dbReference type="InterPro" id="IPR058245">
    <property type="entry name" value="NreC/VraR/RcsB-like_REC"/>
</dbReference>
<dbReference type="CDD" id="cd06170">
    <property type="entry name" value="LuxR_C_like"/>
    <property type="match status" value="1"/>
</dbReference>